<dbReference type="KEGG" id="rsu:NHU_02747"/>
<protein>
    <recommendedName>
        <fullName evidence="1">DUF7742 domain-containing protein</fullName>
    </recommendedName>
</protein>
<name>A0A0D6B5A0_RHOSU</name>
<sequence length="102" mass="11167">MRPVLHGDAVAAARALYRLPATERGRMIGSMLLRVEAADCYRKRFGRGHPRWGDGSLMALAQNLDLPPEPSLDDTDYCRCLAQVLGALATWRDWKAALSAGG</sequence>
<dbReference type="Proteomes" id="UP000064912">
    <property type="component" value="Chromosome"/>
</dbReference>
<evidence type="ECO:0000259" key="1">
    <source>
        <dbReference type="Pfam" id="PF24891"/>
    </source>
</evidence>
<evidence type="ECO:0000313" key="3">
    <source>
        <dbReference type="Proteomes" id="UP000064912"/>
    </source>
</evidence>
<dbReference type="eggNOG" id="ENOG5031HPD">
    <property type="taxonomic scope" value="Bacteria"/>
</dbReference>
<accession>A0A0D6B5A0</accession>
<organism evidence="2 3">
    <name type="scientific">Rhodovulum sulfidophilum</name>
    <name type="common">Rhodobacter sulfidophilus</name>
    <dbReference type="NCBI Taxonomy" id="35806"/>
    <lineage>
        <taxon>Bacteria</taxon>
        <taxon>Pseudomonadati</taxon>
        <taxon>Pseudomonadota</taxon>
        <taxon>Alphaproteobacteria</taxon>
        <taxon>Rhodobacterales</taxon>
        <taxon>Paracoccaceae</taxon>
        <taxon>Rhodovulum</taxon>
    </lineage>
</organism>
<reference evidence="2 3" key="1">
    <citation type="submission" date="2015-02" db="EMBL/GenBank/DDBJ databases">
        <title>Genome sequene of Rhodovulum sulfidophilum DSM 2351.</title>
        <authorList>
            <person name="Nagao N."/>
        </authorList>
    </citation>
    <scope>NUCLEOTIDE SEQUENCE [LARGE SCALE GENOMIC DNA]</scope>
    <source>
        <strain evidence="2 3">DSM 2351</strain>
    </source>
</reference>
<feature type="domain" description="DUF7742" evidence="1">
    <location>
        <begin position="2"/>
        <end position="88"/>
    </location>
</feature>
<proteinExistence type="predicted"/>
<dbReference type="PATRIC" id="fig|35806.4.peg.2825"/>
<dbReference type="AlphaFoldDB" id="A0A0D6B5A0"/>
<dbReference type="Pfam" id="PF24891">
    <property type="entry name" value="DUF7742"/>
    <property type="match status" value="1"/>
</dbReference>
<evidence type="ECO:0000313" key="2">
    <source>
        <dbReference type="EMBL" id="BAQ69894.1"/>
    </source>
</evidence>
<gene>
    <name evidence="2" type="ORF">NHU_02747</name>
</gene>
<dbReference type="InterPro" id="IPR056644">
    <property type="entry name" value="DUF7742"/>
</dbReference>
<dbReference type="EMBL" id="AP014800">
    <property type="protein sequence ID" value="BAQ69894.1"/>
    <property type="molecule type" value="Genomic_DNA"/>
</dbReference>